<dbReference type="GO" id="GO:0000287">
    <property type="term" value="F:magnesium ion binding"/>
    <property type="evidence" value="ECO:0007669"/>
    <property type="project" value="UniProtKB-UniRule"/>
</dbReference>
<evidence type="ECO:0000256" key="5">
    <source>
        <dbReference type="ARBA" id="ARBA00022741"/>
    </source>
</evidence>
<evidence type="ECO:0000256" key="6">
    <source>
        <dbReference type="ARBA" id="ARBA00022840"/>
    </source>
</evidence>
<dbReference type="NCBIfam" id="NF000658">
    <property type="entry name" value="PRK00029.1"/>
    <property type="match status" value="1"/>
</dbReference>
<sequence length="514" mass="57861">MSIVNKPVDSHEQTGRLDKLTSIDSLNCDNHYATLPAHFYNKQMPDGISDPKMVSLNPQVLVLLDLDNVVADSDALLQLCSGNYLPSGFEPLAMKYTGHQFGHYNPDLGDGRGLLLAQVKGNDARGDSNNHTTWDLHLKGAGRTPYSRQGDGRAVLRSSIREYLCSAAMQGLGIPTTQALSVVVGSDTVMREQVEQAAMVVRVAESHVRFGHFEHFYYTQRLDDLKLMLDYTLTKHFPDALNEEVPYLAFYKQVMTTTAELMAHWQAVGFVHGVMNTDNMSILGQTFDYGPFAFQDNFDPAYVCNHTDYSGRYAFNQQPQVGYWNLMALGRALTPFVDIDPLNAVLQTYDDIFLAKLRELMRGKLGLQQVHDTDGELIKNLLEILASSAVDYTYFFRLLSGFNSAEDADNSAIRDQFIDREAFDAWAVKYQLRLVLELSVDDVRKVSMNQVNPKYILRNYLAQQAITQATDYDYSLVNELLEVLANPFAEHPKFEKLAALPPEWGRKMVLSCSS</sequence>
<comment type="similarity">
    <text evidence="1 8">Belongs to the SELO family.</text>
</comment>
<dbReference type="STRING" id="80854.MVIS_1121"/>
<dbReference type="Proteomes" id="UP000183794">
    <property type="component" value="Unassembled WGS sequence"/>
</dbReference>
<comment type="catalytic activity">
    <reaction evidence="8">
        <text>L-histidyl-[protein] + UTP = N(tele)-(5'-uridylyl)-L-histidyl-[protein] + diphosphate</text>
        <dbReference type="Rhea" id="RHEA:83891"/>
        <dbReference type="Rhea" id="RHEA-COMP:9745"/>
        <dbReference type="Rhea" id="RHEA-COMP:20239"/>
        <dbReference type="ChEBI" id="CHEBI:29979"/>
        <dbReference type="ChEBI" id="CHEBI:33019"/>
        <dbReference type="ChEBI" id="CHEBI:46398"/>
        <dbReference type="ChEBI" id="CHEBI:233474"/>
    </reaction>
</comment>
<feature type="binding site" evidence="8">
    <location>
        <position position="288"/>
    </location>
    <ligand>
        <name>ATP</name>
        <dbReference type="ChEBI" id="CHEBI:30616"/>
    </ligand>
</feature>
<evidence type="ECO:0000256" key="4">
    <source>
        <dbReference type="ARBA" id="ARBA00022723"/>
    </source>
</evidence>
<evidence type="ECO:0000313" key="10">
    <source>
        <dbReference type="EMBL" id="SGZ03941.1"/>
    </source>
</evidence>
<feature type="binding site" evidence="8">
    <location>
        <position position="139"/>
    </location>
    <ligand>
        <name>ATP</name>
        <dbReference type="ChEBI" id="CHEBI:30616"/>
    </ligand>
</feature>
<dbReference type="EMBL" id="FPLJ01000145">
    <property type="protein sequence ID" value="SGZ03941.1"/>
    <property type="molecule type" value="Genomic_DNA"/>
</dbReference>
<comment type="catalytic activity">
    <reaction evidence="8">
        <text>L-threonyl-[protein] + ATP = 3-O-(5'-adenylyl)-L-threonyl-[protein] + diphosphate</text>
        <dbReference type="Rhea" id="RHEA:54292"/>
        <dbReference type="Rhea" id="RHEA-COMP:11060"/>
        <dbReference type="Rhea" id="RHEA-COMP:13847"/>
        <dbReference type="ChEBI" id="CHEBI:30013"/>
        <dbReference type="ChEBI" id="CHEBI:30616"/>
        <dbReference type="ChEBI" id="CHEBI:33019"/>
        <dbReference type="ChEBI" id="CHEBI:138113"/>
        <dbReference type="EC" id="2.7.7.108"/>
    </reaction>
</comment>
<evidence type="ECO:0000256" key="8">
    <source>
        <dbReference type="HAMAP-Rule" id="MF_00692"/>
    </source>
</evidence>
<feature type="binding site" evidence="8">
    <location>
        <position position="109"/>
    </location>
    <ligand>
        <name>ATP</name>
        <dbReference type="ChEBI" id="CHEBI:30616"/>
    </ligand>
</feature>
<dbReference type="Pfam" id="PF02696">
    <property type="entry name" value="SelO"/>
    <property type="match status" value="1"/>
</dbReference>
<keyword evidence="2 8" id="KW-0808">Transferase</keyword>
<feature type="binding site" evidence="8">
    <location>
        <position position="152"/>
    </location>
    <ligand>
        <name>ATP</name>
        <dbReference type="ChEBI" id="CHEBI:30616"/>
    </ligand>
</feature>
<dbReference type="HAMAP" id="MF_00692">
    <property type="entry name" value="SelO"/>
    <property type="match status" value="1"/>
</dbReference>
<name>A0A090IGU9_9GAMM</name>
<dbReference type="PATRIC" id="fig|80854.5.peg.1186"/>
<feature type="binding site" evidence="8">
    <location>
        <position position="151"/>
    </location>
    <ligand>
        <name>ATP</name>
        <dbReference type="ChEBI" id="CHEBI:30616"/>
    </ligand>
</feature>
<keyword evidence="8" id="KW-0464">Manganese</keyword>
<feature type="binding site" evidence="8">
    <location>
        <position position="112"/>
    </location>
    <ligand>
        <name>ATP</name>
        <dbReference type="ChEBI" id="CHEBI:30616"/>
    </ligand>
</feature>
<reference evidence="10 11" key="2">
    <citation type="submission" date="2016-11" db="EMBL/GenBank/DDBJ databases">
        <authorList>
            <person name="Klemetsen T."/>
        </authorList>
    </citation>
    <scope>NUCLEOTIDE SEQUENCE [LARGE SCALE GENOMIC DNA]</scope>
    <source>
        <strain evidence="10">MT 2528</strain>
    </source>
</reference>
<proteinExistence type="inferred from homology"/>
<evidence type="ECO:0000256" key="1">
    <source>
        <dbReference type="ARBA" id="ARBA00009747"/>
    </source>
</evidence>
<dbReference type="HOGENOM" id="CLU_010245_4_0_6"/>
<feature type="binding site" evidence="8">
    <location>
        <position position="279"/>
    </location>
    <ligand>
        <name>Mg(2+)</name>
        <dbReference type="ChEBI" id="CHEBI:18420"/>
    </ligand>
</feature>
<dbReference type="GO" id="GO:0005524">
    <property type="term" value="F:ATP binding"/>
    <property type="evidence" value="ECO:0007669"/>
    <property type="project" value="UniProtKB-UniRule"/>
</dbReference>
<evidence type="ECO:0000313" key="12">
    <source>
        <dbReference type="Proteomes" id="UP000183794"/>
    </source>
</evidence>
<keyword evidence="11" id="KW-1185">Reference proteome</keyword>
<dbReference type="PANTHER" id="PTHR32057:SF14">
    <property type="entry name" value="PROTEIN ADENYLYLTRANSFERASE SELO, MITOCHONDRIAL"/>
    <property type="match status" value="1"/>
</dbReference>
<feature type="active site" description="Proton acceptor" evidence="8">
    <location>
        <position position="278"/>
    </location>
</feature>
<dbReference type="Proteomes" id="UP000182660">
    <property type="component" value="Unassembled WGS sequence"/>
</dbReference>
<dbReference type="AlphaFoldDB" id="A0A090IGU9"/>
<reference evidence="9 12" key="1">
    <citation type="submission" date="2016-11" db="EMBL/GenBank/DDBJ databases">
        <authorList>
            <person name="Jaros S."/>
            <person name="Januszkiewicz K."/>
            <person name="Wedrychowicz H."/>
        </authorList>
    </citation>
    <scope>NUCLEOTIDE SEQUENCE [LARGE SCALE GENOMIC DNA]</scope>
    <source>
        <strain evidence="9">NVI 5450</strain>
    </source>
</reference>
<protein>
    <recommendedName>
        <fullName evidence="8">Protein nucleotidyltransferase YdiU</fullName>
        <ecNumber evidence="8">2.7.7.-</ecNumber>
    </recommendedName>
    <alternativeName>
        <fullName evidence="8">Protein adenylyltransferase YdiU</fullName>
        <ecNumber evidence="8">2.7.7.108</ecNumber>
    </alternativeName>
    <alternativeName>
        <fullName evidence="8">Protein uridylyltransferase YdiU</fullName>
        <ecNumber evidence="8">2.7.7.-</ecNumber>
    </alternativeName>
</protein>
<evidence type="ECO:0000256" key="7">
    <source>
        <dbReference type="ARBA" id="ARBA00022842"/>
    </source>
</evidence>
<dbReference type="RefSeq" id="WP_211705611.1">
    <property type="nucleotide sequence ID" value="NZ_CAWQZC010000047.1"/>
</dbReference>
<accession>A0A090IGU9</accession>
<comment type="function">
    <text evidence="8">Nucleotidyltransferase involved in the post-translational modification of proteins. It can catalyze the addition of adenosine monophosphate (AMP) or uridine monophosphate (UMP) to a protein, resulting in modifications known as AMPylation and UMPylation.</text>
</comment>
<dbReference type="EMBL" id="FPLD01000025">
    <property type="protein sequence ID" value="SGY86924.1"/>
    <property type="molecule type" value="Genomic_DNA"/>
</dbReference>
<comment type="cofactor">
    <cofactor evidence="8">
        <name>Mg(2+)</name>
        <dbReference type="ChEBI" id="CHEBI:18420"/>
    </cofactor>
    <cofactor evidence="8">
        <name>Mn(2+)</name>
        <dbReference type="ChEBI" id="CHEBI:29035"/>
    </cofactor>
</comment>
<dbReference type="InterPro" id="IPR003846">
    <property type="entry name" value="SelO"/>
</dbReference>
<evidence type="ECO:0000313" key="9">
    <source>
        <dbReference type="EMBL" id="SGY86924.1"/>
    </source>
</evidence>
<dbReference type="EC" id="2.7.7.-" evidence="8"/>
<keyword evidence="5 8" id="KW-0547">Nucleotide-binding</keyword>
<dbReference type="GeneID" id="61298156"/>
<keyword evidence="6 8" id="KW-0067">ATP-binding</keyword>
<keyword evidence="7 8" id="KW-0460">Magnesium</keyword>
<dbReference type="EC" id="2.7.7.108" evidence="8"/>
<feature type="binding site" evidence="8">
    <location>
        <position position="209"/>
    </location>
    <ligand>
        <name>ATP</name>
        <dbReference type="ChEBI" id="CHEBI:30616"/>
    </ligand>
</feature>
<keyword evidence="4 8" id="KW-0479">Metal-binding</keyword>
<evidence type="ECO:0000313" key="11">
    <source>
        <dbReference type="Proteomes" id="UP000182660"/>
    </source>
</evidence>
<dbReference type="PANTHER" id="PTHR32057">
    <property type="entry name" value="PROTEIN ADENYLYLTRANSFERASE SELO, MITOCHONDRIAL"/>
    <property type="match status" value="1"/>
</dbReference>
<feature type="binding site" evidence="8">
    <location>
        <position position="202"/>
    </location>
    <ligand>
        <name>ATP</name>
        <dbReference type="ChEBI" id="CHEBI:30616"/>
    </ligand>
</feature>
<comment type="catalytic activity">
    <reaction evidence="8">
        <text>L-tyrosyl-[protein] + ATP = O-(5'-adenylyl)-L-tyrosyl-[protein] + diphosphate</text>
        <dbReference type="Rhea" id="RHEA:54288"/>
        <dbReference type="Rhea" id="RHEA-COMP:10136"/>
        <dbReference type="Rhea" id="RHEA-COMP:13846"/>
        <dbReference type="ChEBI" id="CHEBI:30616"/>
        <dbReference type="ChEBI" id="CHEBI:33019"/>
        <dbReference type="ChEBI" id="CHEBI:46858"/>
        <dbReference type="ChEBI" id="CHEBI:83624"/>
        <dbReference type="EC" id="2.7.7.108"/>
    </reaction>
</comment>
<keyword evidence="3 8" id="KW-0548">Nucleotidyltransferase</keyword>
<comment type="catalytic activity">
    <reaction evidence="8">
        <text>L-tyrosyl-[protein] + UTP = O-(5'-uridylyl)-L-tyrosyl-[protein] + diphosphate</text>
        <dbReference type="Rhea" id="RHEA:83887"/>
        <dbReference type="Rhea" id="RHEA-COMP:10136"/>
        <dbReference type="Rhea" id="RHEA-COMP:20238"/>
        <dbReference type="ChEBI" id="CHEBI:33019"/>
        <dbReference type="ChEBI" id="CHEBI:46398"/>
        <dbReference type="ChEBI" id="CHEBI:46858"/>
        <dbReference type="ChEBI" id="CHEBI:90602"/>
    </reaction>
</comment>
<organism evidence="9 12">
    <name type="scientific">Moritella viscosa</name>
    <dbReference type="NCBI Taxonomy" id="80854"/>
    <lineage>
        <taxon>Bacteria</taxon>
        <taxon>Pseudomonadati</taxon>
        <taxon>Pseudomonadota</taxon>
        <taxon>Gammaproteobacteria</taxon>
        <taxon>Alteromonadales</taxon>
        <taxon>Moritellaceae</taxon>
        <taxon>Moritella</taxon>
    </lineage>
</organism>
<feature type="binding site" evidence="8">
    <location>
        <position position="288"/>
    </location>
    <ligand>
        <name>Mg(2+)</name>
        <dbReference type="ChEBI" id="CHEBI:18420"/>
    </ligand>
</feature>
<evidence type="ECO:0000256" key="2">
    <source>
        <dbReference type="ARBA" id="ARBA00022679"/>
    </source>
</evidence>
<dbReference type="GO" id="GO:0030145">
    <property type="term" value="F:manganese ion binding"/>
    <property type="evidence" value="ECO:0007669"/>
    <property type="project" value="UniProtKB-UniRule"/>
</dbReference>
<comment type="catalytic activity">
    <reaction evidence="8">
        <text>L-seryl-[protein] + UTP = O-(5'-uridylyl)-L-seryl-[protein] + diphosphate</text>
        <dbReference type="Rhea" id="RHEA:64604"/>
        <dbReference type="Rhea" id="RHEA-COMP:9863"/>
        <dbReference type="Rhea" id="RHEA-COMP:16635"/>
        <dbReference type="ChEBI" id="CHEBI:29999"/>
        <dbReference type="ChEBI" id="CHEBI:33019"/>
        <dbReference type="ChEBI" id="CHEBI:46398"/>
        <dbReference type="ChEBI" id="CHEBI:156051"/>
    </reaction>
</comment>
<evidence type="ECO:0000256" key="3">
    <source>
        <dbReference type="ARBA" id="ARBA00022695"/>
    </source>
</evidence>
<comment type="catalytic activity">
    <reaction evidence="8">
        <text>L-seryl-[protein] + ATP = 3-O-(5'-adenylyl)-L-seryl-[protein] + diphosphate</text>
        <dbReference type="Rhea" id="RHEA:58120"/>
        <dbReference type="Rhea" id="RHEA-COMP:9863"/>
        <dbReference type="Rhea" id="RHEA-COMP:15073"/>
        <dbReference type="ChEBI" id="CHEBI:29999"/>
        <dbReference type="ChEBI" id="CHEBI:30616"/>
        <dbReference type="ChEBI" id="CHEBI:33019"/>
        <dbReference type="ChEBI" id="CHEBI:142516"/>
        <dbReference type="EC" id="2.7.7.108"/>
    </reaction>
</comment>
<dbReference type="GO" id="GO:0070733">
    <property type="term" value="F:AMPylase activity"/>
    <property type="evidence" value="ECO:0007669"/>
    <property type="project" value="UniProtKB-EC"/>
</dbReference>
<feature type="binding site" evidence="8">
    <location>
        <position position="111"/>
    </location>
    <ligand>
        <name>ATP</name>
        <dbReference type="ChEBI" id="CHEBI:30616"/>
    </ligand>
</feature>
<dbReference type="KEGG" id="mvs:MVIS_1121"/>
<gene>
    <name evidence="8" type="primary">ydiU</name>
    <name evidence="8" type="synonym">selO</name>
    <name evidence="10" type="ORF">MT2528_4712</name>
    <name evidence="9" type="ORF">NVI5450_0681</name>
</gene>